<evidence type="ECO:0000259" key="5">
    <source>
        <dbReference type="Pfam" id="PF01734"/>
    </source>
</evidence>
<dbReference type="EMBL" id="JAGKQQ010000001">
    <property type="protein sequence ID" value="MBP3954079.1"/>
    <property type="molecule type" value="Genomic_DNA"/>
</dbReference>
<dbReference type="RefSeq" id="WP_210652204.1">
    <property type="nucleotide sequence ID" value="NZ_JAGKQQ010000001.1"/>
</dbReference>
<keyword evidence="2" id="KW-0442">Lipid degradation</keyword>
<reference evidence="6 7" key="1">
    <citation type="submission" date="2021-04" db="EMBL/GenBank/DDBJ databases">
        <authorList>
            <person name="Ivanova A."/>
        </authorList>
    </citation>
    <scope>NUCLEOTIDE SEQUENCE [LARGE SCALE GENOMIC DNA]</scope>
    <source>
        <strain evidence="6 7">G18</strain>
    </source>
</reference>
<proteinExistence type="predicted"/>
<dbReference type="Proteomes" id="UP000676565">
    <property type="component" value="Unassembled WGS sequence"/>
</dbReference>
<dbReference type="Pfam" id="PF01734">
    <property type="entry name" value="Patatin"/>
    <property type="match status" value="1"/>
</dbReference>
<dbReference type="PANTHER" id="PTHR14226:SF78">
    <property type="entry name" value="SLR0060 PROTEIN"/>
    <property type="match status" value="1"/>
</dbReference>
<dbReference type="InterPro" id="IPR016035">
    <property type="entry name" value="Acyl_Trfase/lysoPLipase"/>
</dbReference>
<dbReference type="InterPro" id="IPR050301">
    <property type="entry name" value="NTE"/>
</dbReference>
<keyword evidence="3" id="KW-0443">Lipid metabolism</keyword>
<dbReference type="SUPFAM" id="SSF52151">
    <property type="entry name" value="FabD/lysophospholipase-like"/>
    <property type="match status" value="1"/>
</dbReference>
<evidence type="ECO:0000256" key="2">
    <source>
        <dbReference type="ARBA" id="ARBA00022963"/>
    </source>
</evidence>
<dbReference type="PANTHER" id="PTHR14226">
    <property type="entry name" value="NEUROPATHY TARGET ESTERASE/SWISS CHEESE D.MELANOGASTER"/>
    <property type="match status" value="1"/>
</dbReference>
<feature type="region of interest" description="Disordered" evidence="4">
    <location>
        <begin position="1"/>
        <end position="22"/>
    </location>
</feature>
<feature type="domain" description="PNPLA" evidence="5">
    <location>
        <begin position="26"/>
        <end position="254"/>
    </location>
</feature>
<evidence type="ECO:0000256" key="3">
    <source>
        <dbReference type="ARBA" id="ARBA00023098"/>
    </source>
</evidence>
<evidence type="ECO:0000313" key="7">
    <source>
        <dbReference type="Proteomes" id="UP000676565"/>
    </source>
</evidence>
<comment type="caution">
    <text evidence="6">The sequence shown here is derived from an EMBL/GenBank/DDBJ whole genome shotgun (WGS) entry which is preliminary data.</text>
</comment>
<organism evidence="6 7">
    <name type="scientific">Gemmata palustris</name>
    <dbReference type="NCBI Taxonomy" id="2822762"/>
    <lineage>
        <taxon>Bacteria</taxon>
        <taxon>Pseudomonadati</taxon>
        <taxon>Planctomycetota</taxon>
        <taxon>Planctomycetia</taxon>
        <taxon>Gemmatales</taxon>
        <taxon>Gemmataceae</taxon>
        <taxon>Gemmata</taxon>
    </lineage>
</organism>
<dbReference type="InterPro" id="IPR002641">
    <property type="entry name" value="PNPLA_dom"/>
</dbReference>
<sequence length="708" mass="78666">MTGDNNQPAPVPARAPEGASGPRTGLTLSGGGFRATLFHLGVVRFLYEEGLLANVTHVCSVSGGSVLAAHLVLNWERYTGTPEQFDAAAGELVAFVRADVRGRVIRPWVVSFLAVAPRFRGARWWRTALLQREYDRLYRGATLGAVAAPGRPEVQLLATSFTTGHLVAFGSNRGNVELRFGQEPGAGPDDRQAVPVPVPVAAVPVGLAVAASSAFPPLFPPVRVDHATFGVAPDCFPRPHYLTDGGVYDNLGTRRMLQLFPPNERLDLLVVSDAQRALAAEYGNDYSLITGRTSRCVDLMMDRVSWFEHGYARERLRSGGRLLHCTLPQAAADVIDRPYAPGPSEQLAVATARTDLDAFSDDEIDAIVHQGYAAARTRAEAQEVRSRERAERPVWHPARADRPPGYRLKGIDRRGWGVFRAGHWATWTLWGLLAWWLILLPGGVYGYQVYRTHQEEQRARKANDEKDAAARALDAEREQVQRREAARKWQEAHTAKKVRLIRALGEVALAAEEDWGARRLEWEVLKDELTRDGDRYFVSFFERPEVGKADAAVRTWPRPRGTHQLVFAVAKIIRDDIKNMGRPSVFFPPPPGEETAVPSYLVLLRENRASLFRQAQDAVSMIAKDGKKLTDTPNSRKQFWRLYWCDLILVEQDKVAGAMSAFGTLLQSWEQKGVKESDEAPAGLKPQLQTAARELEQACAEELKTELK</sequence>
<name>A0ABS5BK47_9BACT</name>
<keyword evidence="1" id="KW-0378">Hydrolase</keyword>
<evidence type="ECO:0000313" key="6">
    <source>
        <dbReference type="EMBL" id="MBP3954079.1"/>
    </source>
</evidence>
<dbReference type="Gene3D" id="3.40.1090.10">
    <property type="entry name" value="Cytosolic phospholipase A2 catalytic domain"/>
    <property type="match status" value="2"/>
</dbReference>
<gene>
    <name evidence="6" type="ORF">J8F10_02055</name>
</gene>
<keyword evidence="7" id="KW-1185">Reference proteome</keyword>
<protein>
    <submittedName>
        <fullName evidence="6">Patatin-like phospholipase family protein</fullName>
    </submittedName>
</protein>
<evidence type="ECO:0000256" key="4">
    <source>
        <dbReference type="SAM" id="MobiDB-lite"/>
    </source>
</evidence>
<accession>A0ABS5BK47</accession>
<evidence type="ECO:0000256" key="1">
    <source>
        <dbReference type="ARBA" id="ARBA00022801"/>
    </source>
</evidence>